<evidence type="ECO:0000313" key="3">
    <source>
        <dbReference type="EMBL" id="MBK9797617.1"/>
    </source>
</evidence>
<dbReference type="Proteomes" id="UP000886657">
    <property type="component" value="Unassembled WGS sequence"/>
</dbReference>
<evidence type="ECO:0000313" key="4">
    <source>
        <dbReference type="Proteomes" id="UP000886657"/>
    </source>
</evidence>
<proteinExistence type="predicted"/>
<feature type="compositionally biased region" description="Basic and acidic residues" evidence="1">
    <location>
        <begin position="12"/>
        <end position="38"/>
    </location>
</feature>
<protein>
    <submittedName>
        <fullName evidence="3">Ribosome small subunit-dependent GTPase A</fullName>
    </submittedName>
</protein>
<dbReference type="SUPFAM" id="SSF52540">
    <property type="entry name" value="P-loop containing nucleoside triphosphate hydrolases"/>
    <property type="match status" value="1"/>
</dbReference>
<gene>
    <name evidence="3" type="primary">rsgA</name>
    <name evidence="3" type="ORF">IPP58_14220</name>
</gene>
<evidence type="ECO:0000256" key="1">
    <source>
        <dbReference type="SAM" id="MobiDB-lite"/>
    </source>
</evidence>
<name>A0A9D7SH66_9BACT</name>
<accession>A0A9D7SH66</accession>
<dbReference type="InterPro" id="IPR027417">
    <property type="entry name" value="P-loop_NTPase"/>
</dbReference>
<evidence type="ECO:0000259" key="2">
    <source>
        <dbReference type="PROSITE" id="PS50936"/>
    </source>
</evidence>
<dbReference type="NCBIfam" id="TIGR00157">
    <property type="entry name" value="ribosome small subunit-dependent GTPase A"/>
    <property type="match status" value="1"/>
</dbReference>
<dbReference type="PANTHER" id="PTHR32120">
    <property type="entry name" value="SMALL RIBOSOMAL SUBUNIT BIOGENESIS GTPASE RSGA"/>
    <property type="match status" value="1"/>
</dbReference>
<dbReference type="GO" id="GO:0003924">
    <property type="term" value="F:GTPase activity"/>
    <property type="evidence" value="ECO:0007669"/>
    <property type="project" value="InterPro"/>
</dbReference>
<dbReference type="InterPro" id="IPR004881">
    <property type="entry name" value="Ribosome_biogen_GTPase_RsgA"/>
</dbReference>
<dbReference type="PROSITE" id="PS50936">
    <property type="entry name" value="ENGC_GTPASE"/>
    <property type="match status" value="1"/>
</dbReference>
<dbReference type="PANTHER" id="PTHR32120:SF11">
    <property type="entry name" value="SMALL RIBOSOMAL SUBUNIT BIOGENESIS GTPASE RSGA 1, MITOCHONDRIAL-RELATED"/>
    <property type="match status" value="1"/>
</dbReference>
<dbReference type="Gene3D" id="3.40.50.300">
    <property type="entry name" value="P-loop containing nucleotide triphosphate hydrolases"/>
    <property type="match status" value="1"/>
</dbReference>
<sequence>MTRKFRLGQSREAQDLDHREAYSRERGGESKRRQRHAERLETGIEAHDAEALLRLPDPGPWLHLPEATLIQRHSQWVDLELADRTVLRATLGGKLKGVRLVCGDRVRYSVVPVEPDDPKYPAPVNLRGEGGSPEAQVVAVLPRKSLLKRGGSDDREPWQLICANADELWICAAVVDPPLRPGLLERAQVLALDAGLAFRIIVTKRDRASKKDTLPELDPLREQGVAIHETSALKEEGVEPLRGLIEGRVVVLLGHSGVGKSTLVNALHPDLALKTGGLTRFGTGKQTTTAARWLALSSGGTLVDTPGVRTLSVRGFDRALLGRVFLEFPAEVLEDPMAFDAEDEATLDRLDLEYPERLQSLQRLWLEMDDRNPNQNVWR</sequence>
<dbReference type="GO" id="GO:0005525">
    <property type="term" value="F:GTP binding"/>
    <property type="evidence" value="ECO:0007669"/>
    <property type="project" value="InterPro"/>
</dbReference>
<dbReference type="InterPro" id="IPR010914">
    <property type="entry name" value="RsgA_GTPase_dom"/>
</dbReference>
<dbReference type="EMBL" id="JADKIO010000010">
    <property type="protein sequence ID" value="MBK9797617.1"/>
    <property type="molecule type" value="Genomic_DNA"/>
</dbReference>
<dbReference type="Pfam" id="PF03193">
    <property type="entry name" value="RsgA_GTPase"/>
    <property type="match status" value="1"/>
</dbReference>
<comment type="caution">
    <text evidence="3">The sequence shown here is derived from an EMBL/GenBank/DDBJ whole genome shotgun (WGS) entry which is preliminary data.</text>
</comment>
<organism evidence="3 4">
    <name type="scientific">Candidatus Geothrix skivensis</name>
    <dbReference type="NCBI Taxonomy" id="2954439"/>
    <lineage>
        <taxon>Bacteria</taxon>
        <taxon>Pseudomonadati</taxon>
        <taxon>Acidobacteriota</taxon>
        <taxon>Holophagae</taxon>
        <taxon>Holophagales</taxon>
        <taxon>Holophagaceae</taxon>
        <taxon>Geothrix</taxon>
    </lineage>
</organism>
<feature type="domain" description="EngC GTPase" evidence="2">
    <location>
        <begin position="163"/>
        <end position="309"/>
    </location>
</feature>
<dbReference type="AlphaFoldDB" id="A0A9D7SH66"/>
<reference evidence="3" key="1">
    <citation type="submission" date="2020-10" db="EMBL/GenBank/DDBJ databases">
        <title>Connecting structure to function with the recovery of over 1000 high-quality activated sludge metagenome-assembled genomes encoding full-length rRNA genes using long-read sequencing.</title>
        <authorList>
            <person name="Singleton C.M."/>
            <person name="Petriglieri F."/>
            <person name="Kristensen J.M."/>
            <person name="Kirkegaard R.H."/>
            <person name="Michaelsen T.Y."/>
            <person name="Andersen M.H."/>
            <person name="Karst S.M."/>
            <person name="Dueholm M.S."/>
            <person name="Nielsen P.H."/>
            <person name="Albertsen M."/>
        </authorList>
    </citation>
    <scope>NUCLEOTIDE SEQUENCE</scope>
    <source>
        <strain evidence="3">Skiv_18-Q3-R9-52_MAXAC.067</strain>
    </source>
</reference>
<feature type="region of interest" description="Disordered" evidence="1">
    <location>
        <begin position="1"/>
        <end position="38"/>
    </location>
</feature>